<protein>
    <submittedName>
        <fullName evidence="1">Uncharacterized protein</fullName>
    </submittedName>
</protein>
<proteinExistence type="predicted"/>
<name>M8A794_TRIUA</name>
<reference evidence="1" key="1">
    <citation type="journal article" date="2013" name="Nature">
        <title>Draft genome of the wheat A-genome progenitor Triticum urartu.</title>
        <authorList>
            <person name="Ling H.Q."/>
            <person name="Zhao S."/>
            <person name="Liu D."/>
            <person name="Wang J."/>
            <person name="Sun H."/>
            <person name="Zhang C."/>
            <person name="Fan H."/>
            <person name="Li D."/>
            <person name="Dong L."/>
            <person name="Tao Y."/>
            <person name="Gao C."/>
            <person name="Wu H."/>
            <person name="Li Y."/>
            <person name="Cui Y."/>
            <person name="Guo X."/>
            <person name="Zheng S."/>
            <person name="Wang B."/>
            <person name="Yu K."/>
            <person name="Liang Q."/>
            <person name="Yang W."/>
            <person name="Lou X."/>
            <person name="Chen J."/>
            <person name="Feng M."/>
            <person name="Jian J."/>
            <person name="Zhang X."/>
            <person name="Luo G."/>
            <person name="Jiang Y."/>
            <person name="Liu J."/>
            <person name="Wang Z."/>
            <person name="Sha Y."/>
            <person name="Zhang B."/>
            <person name="Wu H."/>
            <person name="Tang D."/>
            <person name="Shen Q."/>
            <person name="Xue P."/>
            <person name="Zou S."/>
            <person name="Wang X."/>
            <person name="Liu X."/>
            <person name="Wang F."/>
            <person name="Yang Y."/>
            <person name="An X."/>
            <person name="Dong Z."/>
            <person name="Zhang K."/>
            <person name="Zhang X."/>
            <person name="Luo M.C."/>
            <person name="Dvorak J."/>
            <person name="Tong Y."/>
            <person name="Wang J."/>
            <person name="Yang H."/>
            <person name="Li Z."/>
            <person name="Wang D."/>
            <person name="Zhang A."/>
            <person name="Wang J."/>
        </authorList>
    </citation>
    <scope>NUCLEOTIDE SEQUENCE</scope>
</reference>
<dbReference type="PANTHER" id="PTHR35161">
    <property type="entry name" value="OS02G0303100 PROTEIN"/>
    <property type="match status" value="1"/>
</dbReference>
<evidence type="ECO:0000313" key="1">
    <source>
        <dbReference type="EMBL" id="EMS68332.1"/>
    </source>
</evidence>
<sequence>MSRGKKASANKKTAVQRQKRICHYLLLPGENGTPVTDFVKGLAGEIMCDRDPVGQTQALDTPRASFIESVKHILFRVTNMPLDVLESGYCFQSLQLENIVVTDYYEIPKLVVDNLEKRTAKGTKANLTALADMLHQLVGEASAKYHADKDINPEFKHLLQHIKGYQQGDPFFLMRYNVCYVPLENRPFLYVEMYDYVMDILRYTDPEAFQFVISNLSYPLDWNVQLLNNSYLVWSFGRSRYDPQATRFPAETDPRLEPLRYHRNGPAHPLEDSADPAAEHGMASTRADVAHRQTCTILELYAIWEQKSYFPSKSEKLVVSSSLEAIVVTHYGFYFSAWCWSFSFYHASILSCE</sequence>
<dbReference type="AlphaFoldDB" id="M8A794"/>
<dbReference type="OMA" id="QKRICHY"/>
<accession>M8A794</accession>
<organism evidence="1">
    <name type="scientific">Triticum urartu</name>
    <name type="common">Red wild einkorn</name>
    <name type="synonym">Crithodium urartu</name>
    <dbReference type="NCBI Taxonomy" id="4572"/>
    <lineage>
        <taxon>Eukaryota</taxon>
        <taxon>Viridiplantae</taxon>
        <taxon>Streptophyta</taxon>
        <taxon>Embryophyta</taxon>
        <taxon>Tracheophyta</taxon>
        <taxon>Spermatophyta</taxon>
        <taxon>Magnoliopsida</taxon>
        <taxon>Liliopsida</taxon>
        <taxon>Poales</taxon>
        <taxon>Poaceae</taxon>
        <taxon>BOP clade</taxon>
        <taxon>Pooideae</taxon>
        <taxon>Triticodae</taxon>
        <taxon>Triticeae</taxon>
        <taxon>Triticinae</taxon>
        <taxon>Triticum</taxon>
    </lineage>
</organism>
<gene>
    <name evidence="1" type="ORF">TRIUR3_31650</name>
</gene>
<dbReference type="EMBL" id="KD008326">
    <property type="protein sequence ID" value="EMS68332.1"/>
    <property type="molecule type" value="Genomic_DNA"/>
</dbReference>
<dbReference type="PANTHER" id="PTHR35161:SF1">
    <property type="entry name" value="OS02G0138300 PROTEIN"/>
    <property type="match status" value="1"/>
</dbReference>